<evidence type="ECO:0000256" key="3">
    <source>
        <dbReference type="ARBA" id="ARBA00023015"/>
    </source>
</evidence>
<dbReference type="Gene3D" id="4.10.240.10">
    <property type="entry name" value="Zn(2)-C6 fungal-type DNA-binding domain"/>
    <property type="match status" value="1"/>
</dbReference>
<sequence length="925" mass="103382">MLSFVTKLQLLEEARISDNACKSEEHHAVGWYDEAQEFGCDGNTPSCAACTSVYHTPCVYDPASDHRRKGVYKKDIANLQNRNATLQTLIQAILTYDEDDVLDLIRQMRSCKGLEEVAASIIERQKAEEHIENERPCNSTVEGTDNTAPIEDELSGKMNQLRLDGSVKLIGGTSNLLFLPRESVISSDECDSSTDMDDDSDDPITRWTNVSAGRTLIIHLLKLYFTWHYGYFTVLSREKFERDFFRGHISQYCSPLLVNAILAIGCHFSSLPGARENPNDPSTVGDHFFREAKRLILENDEHERAKICTVQALALMSVREAGCGREGSGWVYSGMSFRMALDLGLNVDPTELGSNNFTPDELDTRRVTFWGCFLIDKYWSNYLGRQAQLTNANMAVSMFDLHPEEESAPWLPYVDSGVSMEELEQPARTRTIVQQMIQLSEISDDLLSSFYHPAAYEKSMGRHEQVRHLNRIYNKLKGWKMNLPQELQMGNTLLPPALLMHMFHQLLFIHLYRPFLKHTKPSQSIPSPATARKVCSQAAFAISEILQIYRDTYGLRYICNVAVYTVHSACTIHLLSLPEKAAGTRLINGLRGLEEIADGWPCARRALRIIDLSAAKWGIGLPDEAEEVMQRSYSKFGSLGAFDHMRSADGRRLATINAVPQHIPRTTMAMESVSLTPFTSSPAVTSAPYDTTIQQQNQYQTSFPLPLSGTAPDAHQLVTMTPSDYTNEPPFNAYQNTSSFPIVTYVPTPTYPAHTWNSSSATPSINTEQRSQNNNDALDTSLPIKAATMQGEQQLAGSSNYWWLNDQAAFAYRLESQRVNVSTPNSNGQHVSFGNSHSGMNGCDVPSVAKECPHDVTLDTVKLEKSSVTPTVEDINVPMNYHTFGYFPNYFAGNAGITSRVQQKNPQSPVRGSQAQLVCYPFAPT</sequence>
<feature type="domain" description="Xylanolytic transcriptional activator regulatory" evidence="7">
    <location>
        <begin position="329"/>
        <end position="405"/>
    </location>
</feature>
<dbReference type="AlphaFoldDB" id="A0A162I6K5"/>
<dbReference type="InterPro" id="IPR051615">
    <property type="entry name" value="Transcr_Regulatory_Elem"/>
</dbReference>
<dbReference type="GO" id="GO:0003677">
    <property type="term" value="F:DNA binding"/>
    <property type="evidence" value="ECO:0007669"/>
    <property type="project" value="UniProtKB-KW"/>
</dbReference>
<organism evidence="8 9">
    <name type="scientific">Ascosphaera apis ARSEF 7405</name>
    <dbReference type="NCBI Taxonomy" id="392613"/>
    <lineage>
        <taxon>Eukaryota</taxon>
        <taxon>Fungi</taxon>
        <taxon>Dikarya</taxon>
        <taxon>Ascomycota</taxon>
        <taxon>Pezizomycotina</taxon>
        <taxon>Eurotiomycetes</taxon>
        <taxon>Eurotiomycetidae</taxon>
        <taxon>Onygenales</taxon>
        <taxon>Ascosphaeraceae</taxon>
        <taxon>Ascosphaera</taxon>
    </lineage>
</organism>
<evidence type="ECO:0000256" key="2">
    <source>
        <dbReference type="ARBA" id="ARBA00022833"/>
    </source>
</evidence>
<evidence type="ECO:0000313" key="8">
    <source>
        <dbReference type="EMBL" id="KZZ89293.1"/>
    </source>
</evidence>
<dbReference type="InterPro" id="IPR007219">
    <property type="entry name" value="XnlR_reg_dom"/>
</dbReference>
<reference evidence="8 9" key="1">
    <citation type="journal article" date="2016" name="Genome Biol. Evol.">
        <title>Divergent and convergent evolution of fungal pathogenicity.</title>
        <authorList>
            <person name="Shang Y."/>
            <person name="Xiao G."/>
            <person name="Zheng P."/>
            <person name="Cen K."/>
            <person name="Zhan S."/>
            <person name="Wang C."/>
        </authorList>
    </citation>
    <scope>NUCLEOTIDE SEQUENCE [LARGE SCALE GENOMIC DNA]</scope>
    <source>
        <strain evidence="8 9">ARSEF 7405</strain>
    </source>
</reference>
<keyword evidence="9" id="KW-1185">Reference proteome</keyword>
<dbReference type="PANTHER" id="PTHR31313">
    <property type="entry name" value="TY1 ENHANCER ACTIVATOR"/>
    <property type="match status" value="1"/>
</dbReference>
<keyword evidence="5" id="KW-0804">Transcription</keyword>
<dbReference type="GO" id="GO:0008270">
    <property type="term" value="F:zinc ion binding"/>
    <property type="evidence" value="ECO:0007669"/>
    <property type="project" value="InterPro"/>
</dbReference>
<gene>
    <name evidence="8" type="ORF">AAP_04440</name>
</gene>
<accession>A0A162I6K5</accession>
<dbReference type="InterPro" id="IPR036864">
    <property type="entry name" value="Zn2-C6_fun-type_DNA-bd_sf"/>
</dbReference>
<keyword evidence="3" id="KW-0805">Transcription regulation</keyword>
<dbReference type="GO" id="GO:0000981">
    <property type="term" value="F:DNA-binding transcription factor activity, RNA polymerase II-specific"/>
    <property type="evidence" value="ECO:0007669"/>
    <property type="project" value="InterPro"/>
</dbReference>
<evidence type="ECO:0000259" key="7">
    <source>
        <dbReference type="SMART" id="SM00906"/>
    </source>
</evidence>
<keyword evidence="6" id="KW-0539">Nucleus</keyword>
<dbReference type="EMBL" id="AZGZ01000021">
    <property type="protein sequence ID" value="KZZ89293.1"/>
    <property type="molecule type" value="Genomic_DNA"/>
</dbReference>
<dbReference type="Pfam" id="PF04082">
    <property type="entry name" value="Fungal_trans"/>
    <property type="match status" value="1"/>
</dbReference>
<dbReference type="OrthoDB" id="2162761at2759"/>
<comment type="caution">
    <text evidence="8">The sequence shown here is derived from an EMBL/GenBank/DDBJ whole genome shotgun (WGS) entry which is preliminary data.</text>
</comment>
<keyword evidence="1" id="KW-0479">Metal-binding</keyword>
<dbReference type="PANTHER" id="PTHR31313:SF81">
    <property type="entry name" value="TY1 ENHANCER ACTIVATOR"/>
    <property type="match status" value="1"/>
</dbReference>
<dbReference type="VEuPathDB" id="FungiDB:AAP_04440"/>
<evidence type="ECO:0000256" key="5">
    <source>
        <dbReference type="ARBA" id="ARBA00023163"/>
    </source>
</evidence>
<dbReference type="SMART" id="SM00906">
    <property type="entry name" value="Fungal_trans"/>
    <property type="match status" value="1"/>
</dbReference>
<evidence type="ECO:0000256" key="1">
    <source>
        <dbReference type="ARBA" id="ARBA00022723"/>
    </source>
</evidence>
<protein>
    <submittedName>
        <fullName evidence="8">Nitrogen assimilation transcription factor nirA</fullName>
    </submittedName>
</protein>
<name>A0A162I6K5_9EURO</name>
<evidence type="ECO:0000313" key="9">
    <source>
        <dbReference type="Proteomes" id="UP000242877"/>
    </source>
</evidence>
<dbReference type="GO" id="GO:0006351">
    <property type="term" value="P:DNA-templated transcription"/>
    <property type="evidence" value="ECO:0007669"/>
    <property type="project" value="InterPro"/>
</dbReference>
<dbReference type="CDD" id="cd12148">
    <property type="entry name" value="fungal_TF_MHR"/>
    <property type="match status" value="1"/>
</dbReference>
<proteinExistence type="predicted"/>
<keyword evidence="4" id="KW-0238">DNA-binding</keyword>
<evidence type="ECO:0000256" key="4">
    <source>
        <dbReference type="ARBA" id="ARBA00023125"/>
    </source>
</evidence>
<dbReference type="Proteomes" id="UP000242877">
    <property type="component" value="Unassembled WGS sequence"/>
</dbReference>
<evidence type="ECO:0000256" key="6">
    <source>
        <dbReference type="ARBA" id="ARBA00023242"/>
    </source>
</evidence>
<keyword evidence="2" id="KW-0862">Zinc</keyword>